<protein>
    <submittedName>
        <fullName evidence="1">Uncharacterized protein</fullName>
    </submittedName>
</protein>
<dbReference type="OrthoDB" id="7916272at2"/>
<evidence type="ECO:0000313" key="1">
    <source>
        <dbReference type="EMBL" id="AKQ40996.1"/>
    </source>
</evidence>
<dbReference type="PATRIC" id="fig|1648404.4.peg.302"/>
<reference evidence="2" key="2">
    <citation type="submission" date="2015-04" db="EMBL/GenBank/DDBJ databases">
        <title>The complete genome sequence of Erythrobacter sp. s21-N3.</title>
        <authorList>
            <person name="Zhuang L."/>
            <person name="Liu Y."/>
            <person name="Shao Z."/>
        </authorList>
    </citation>
    <scope>NUCLEOTIDE SEQUENCE [LARGE SCALE GENOMIC DNA]</scope>
    <source>
        <strain evidence="2">s21-N3</strain>
    </source>
</reference>
<name>A0A0H4VDQ1_9SPHN</name>
<evidence type="ECO:0000313" key="2">
    <source>
        <dbReference type="Proteomes" id="UP000059113"/>
    </source>
</evidence>
<organism evidence="1 2">
    <name type="scientific">Aurantiacibacter atlanticus</name>
    <dbReference type="NCBI Taxonomy" id="1648404"/>
    <lineage>
        <taxon>Bacteria</taxon>
        <taxon>Pseudomonadati</taxon>
        <taxon>Pseudomonadota</taxon>
        <taxon>Alphaproteobacteria</taxon>
        <taxon>Sphingomonadales</taxon>
        <taxon>Erythrobacteraceae</taxon>
        <taxon>Aurantiacibacter</taxon>
    </lineage>
</organism>
<dbReference type="STRING" id="1648404.CP97_01420"/>
<reference evidence="1 2" key="1">
    <citation type="journal article" date="2015" name="Int. J. Syst. Evol. Microbiol.">
        <title>Erythrobacter atlanticus sp. nov., a bacterium from ocean sediment able to degrade polycyclic aromatic hydrocarbons.</title>
        <authorList>
            <person name="Zhuang L."/>
            <person name="Liu Y."/>
            <person name="Wang L."/>
            <person name="Wang W."/>
            <person name="Shao Z."/>
        </authorList>
    </citation>
    <scope>NUCLEOTIDE SEQUENCE [LARGE SCALE GENOMIC DNA]</scope>
    <source>
        <strain evidence="2">s21-N3</strain>
    </source>
</reference>
<accession>A0A0H4VDQ1</accession>
<dbReference type="AlphaFoldDB" id="A0A0H4VDQ1"/>
<dbReference type="Proteomes" id="UP000059113">
    <property type="component" value="Chromosome"/>
</dbReference>
<sequence>MLDKFAEYRDNPMAPAKHCFEITPHDTQTFALVTKAIYVGAAGDITLKPLDSSADVVFRNLPEGSFIDVRATAVRTTGTTAQHLVGLA</sequence>
<gene>
    <name evidence="1" type="ORF">CP97_01420</name>
</gene>
<proteinExistence type="predicted"/>
<dbReference type="RefSeq" id="WP_048884480.1">
    <property type="nucleotide sequence ID" value="NZ_CP011310.1"/>
</dbReference>
<dbReference type="EMBL" id="CP011310">
    <property type="protein sequence ID" value="AKQ40996.1"/>
    <property type="molecule type" value="Genomic_DNA"/>
</dbReference>
<dbReference type="KEGG" id="ery:CP97_01420"/>
<keyword evidence="2" id="KW-1185">Reference proteome</keyword>